<sequence>MPEEQVAMMKETHEMMKAQSDMLKSVHSMIKDLVNSPSRQAQQALSTIGNLSAAVSNGVNGDSATANGSGSGSVVNAGSSGANGAANPSLDGDELEEMKENMIYLIKAVNIPQVLSGMISTNGDHALSSSSSGSGPISPTSSTSDSKRLPPQLKTMLADLRRFGALSKDNVHEYLKVLVSSMKDVRSKHV</sequence>
<evidence type="ECO:0000313" key="2">
    <source>
        <dbReference type="EMBL" id="KAJ2777444.1"/>
    </source>
</evidence>
<feature type="region of interest" description="Disordered" evidence="1">
    <location>
        <begin position="125"/>
        <end position="151"/>
    </location>
</feature>
<dbReference type="EMBL" id="JANBUM010000414">
    <property type="protein sequence ID" value="KAJ2777444.1"/>
    <property type="molecule type" value="Genomic_DNA"/>
</dbReference>
<feature type="compositionally biased region" description="Low complexity" evidence="1">
    <location>
        <begin position="66"/>
        <end position="87"/>
    </location>
</feature>
<evidence type="ECO:0000313" key="3">
    <source>
        <dbReference type="Proteomes" id="UP001140172"/>
    </source>
</evidence>
<dbReference type="AlphaFoldDB" id="A0A9W8H2V0"/>
<feature type="compositionally biased region" description="Low complexity" evidence="1">
    <location>
        <begin position="128"/>
        <end position="144"/>
    </location>
</feature>
<comment type="caution">
    <text evidence="2">The sequence shown here is derived from an EMBL/GenBank/DDBJ whole genome shotgun (WGS) entry which is preliminary data.</text>
</comment>
<evidence type="ECO:0000256" key="1">
    <source>
        <dbReference type="SAM" id="MobiDB-lite"/>
    </source>
</evidence>
<proteinExistence type="predicted"/>
<dbReference type="Proteomes" id="UP001140172">
    <property type="component" value="Unassembled WGS sequence"/>
</dbReference>
<accession>A0A9W8H2V0</accession>
<reference evidence="2" key="1">
    <citation type="submission" date="2022-07" db="EMBL/GenBank/DDBJ databases">
        <title>Phylogenomic reconstructions and comparative analyses of Kickxellomycotina fungi.</title>
        <authorList>
            <person name="Reynolds N.K."/>
            <person name="Stajich J.E."/>
            <person name="Barry K."/>
            <person name="Grigoriev I.V."/>
            <person name="Crous P."/>
            <person name="Smith M.E."/>
        </authorList>
    </citation>
    <scope>NUCLEOTIDE SEQUENCE</scope>
    <source>
        <strain evidence="2">BCRC 34489</strain>
    </source>
</reference>
<name>A0A9W8H2V0_9FUNG</name>
<protein>
    <submittedName>
        <fullName evidence="2">Uncharacterized protein</fullName>
    </submittedName>
</protein>
<keyword evidence="3" id="KW-1185">Reference proteome</keyword>
<organism evidence="2 3">
    <name type="scientific">Coemansia interrupta</name>
    <dbReference type="NCBI Taxonomy" id="1126814"/>
    <lineage>
        <taxon>Eukaryota</taxon>
        <taxon>Fungi</taxon>
        <taxon>Fungi incertae sedis</taxon>
        <taxon>Zoopagomycota</taxon>
        <taxon>Kickxellomycotina</taxon>
        <taxon>Kickxellomycetes</taxon>
        <taxon>Kickxellales</taxon>
        <taxon>Kickxellaceae</taxon>
        <taxon>Coemansia</taxon>
    </lineage>
</organism>
<dbReference type="OrthoDB" id="5588138at2759"/>
<gene>
    <name evidence="2" type="ORF">GGI15_004502</name>
</gene>
<feature type="region of interest" description="Disordered" evidence="1">
    <location>
        <begin position="66"/>
        <end position="92"/>
    </location>
</feature>